<protein>
    <recommendedName>
        <fullName evidence="4">Zinc ribbon domain-containing protein</fullName>
    </recommendedName>
</protein>
<dbReference type="RefSeq" id="WP_262398250.1">
    <property type="nucleotide sequence ID" value="NZ_JACRTC010000007.1"/>
</dbReference>
<feature type="transmembrane region" description="Helical" evidence="1">
    <location>
        <begin position="48"/>
        <end position="70"/>
    </location>
</feature>
<organism evidence="2 3">
    <name type="scientific">Zongyangia hominis</name>
    <dbReference type="NCBI Taxonomy" id="2763677"/>
    <lineage>
        <taxon>Bacteria</taxon>
        <taxon>Bacillati</taxon>
        <taxon>Bacillota</taxon>
        <taxon>Clostridia</taxon>
        <taxon>Eubacteriales</taxon>
        <taxon>Oscillospiraceae</taxon>
        <taxon>Zongyangia</taxon>
    </lineage>
</organism>
<dbReference type="EMBL" id="JACRTC010000007">
    <property type="protein sequence ID" value="MBC8571159.1"/>
    <property type="molecule type" value="Genomic_DNA"/>
</dbReference>
<feature type="transmembrane region" description="Helical" evidence="1">
    <location>
        <begin position="187"/>
        <end position="206"/>
    </location>
</feature>
<evidence type="ECO:0000256" key="1">
    <source>
        <dbReference type="SAM" id="Phobius"/>
    </source>
</evidence>
<sequence>MKYCDKCKLQVEGVQTHCPLCQNQLRDLGSENVPVFPAVPTLFRQNSLFFQLLIFGSIVAVVISVTVNLLIPHSGYWSLFVAAGILCFWVSFAIALHKRSNISKNILYQVVIISILAILWDLGTGWHGWSLDYVFPIVCVAAMIAMAAIARVMHLPIVDQMIYFVLDAFFGILPVIFVWTGLVGVPYPSIICAAGSVISLAALLIFEGHNMLTELKRRLHL</sequence>
<feature type="transmembrane region" description="Helical" evidence="1">
    <location>
        <begin position="76"/>
        <end position="94"/>
    </location>
</feature>
<proteinExistence type="predicted"/>
<feature type="transmembrane region" description="Helical" evidence="1">
    <location>
        <begin position="162"/>
        <end position="181"/>
    </location>
</feature>
<feature type="transmembrane region" description="Helical" evidence="1">
    <location>
        <begin position="106"/>
        <end position="127"/>
    </location>
</feature>
<keyword evidence="1" id="KW-0472">Membrane</keyword>
<evidence type="ECO:0000313" key="3">
    <source>
        <dbReference type="Proteomes" id="UP000660861"/>
    </source>
</evidence>
<feature type="transmembrane region" description="Helical" evidence="1">
    <location>
        <begin position="133"/>
        <end position="150"/>
    </location>
</feature>
<accession>A0A926EEU4</accession>
<reference evidence="2" key="1">
    <citation type="submission" date="2020-08" db="EMBL/GenBank/DDBJ databases">
        <title>Genome public.</title>
        <authorList>
            <person name="Liu C."/>
            <person name="Sun Q."/>
        </authorList>
    </citation>
    <scope>NUCLEOTIDE SEQUENCE</scope>
    <source>
        <strain evidence="2">NSJ-54</strain>
    </source>
</reference>
<dbReference type="AlphaFoldDB" id="A0A926EEU4"/>
<comment type="caution">
    <text evidence="2">The sequence shown here is derived from an EMBL/GenBank/DDBJ whole genome shotgun (WGS) entry which is preliminary data.</text>
</comment>
<dbReference type="Proteomes" id="UP000660861">
    <property type="component" value="Unassembled WGS sequence"/>
</dbReference>
<evidence type="ECO:0008006" key="4">
    <source>
        <dbReference type="Google" id="ProtNLM"/>
    </source>
</evidence>
<dbReference type="InterPro" id="IPR046283">
    <property type="entry name" value="DUF6320"/>
</dbReference>
<keyword evidence="3" id="KW-1185">Reference proteome</keyword>
<keyword evidence="1" id="KW-1133">Transmembrane helix</keyword>
<keyword evidence="1" id="KW-0812">Transmembrane</keyword>
<dbReference type="Pfam" id="PF19845">
    <property type="entry name" value="DUF6320"/>
    <property type="match status" value="1"/>
</dbReference>
<gene>
    <name evidence="2" type="ORF">H8709_10020</name>
</gene>
<name>A0A926EEU4_9FIRM</name>
<evidence type="ECO:0000313" key="2">
    <source>
        <dbReference type="EMBL" id="MBC8571159.1"/>
    </source>
</evidence>